<feature type="domain" description="Transposase IS204/IS1001/IS1096/IS1165 helix-turn-helix" evidence="2">
    <location>
        <begin position="45"/>
        <end position="90"/>
    </location>
</feature>
<dbReference type="InterPro" id="IPR032877">
    <property type="entry name" value="Transposase_HTH"/>
</dbReference>
<accession>A0ABP7MNK1</accession>
<dbReference type="InterPro" id="IPR002560">
    <property type="entry name" value="Transposase_DDE"/>
</dbReference>
<dbReference type="RefSeq" id="WP_344759994.1">
    <property type="nucleotide sequence ID" value="NZ_BAAAZU010000012.1"/>
</dbReference>
<proteinExistence type="predicted"/>
<dbReference type="PANTHER" id="PTHR33498:SF1">
    <property type="entry name" value="TRANSPOSASE FOR INSERTION SEQUENCE ELEMENT IS1557"/>
    <property type="match status" value="1"/>
</dbReference>
<dbReference type="Pfam" id="PF13542">
    <property type="entry name" value="HTH_Tnp_ISL3"/>
    <property type="match status" value="1"/>
</dbReference>
<feature type="domain" description="Transposase IS204/IS1001/IS1096/IS1165 DDE" evidence="1">
    <location>
        <begin position="110"/>
        <end position="147"/>
    </location>
</feature>
<reference evidence="5" key="1">
    <citation type="journal article" date="2019" name="Int. J. Syst. Evol. Microbiol.">
        <title>The Global Catalogue of Microorganisms (GCM) 10K type strain sequencing project: providing services to taxonomists for standard genome sequencing and annotation.</title>
        <authorList>
            <consortium name="The Broad Institute Genomics Platform"/>
            <consortium name="The Broad Institute Genome Sequencing Center for Infectious Disease"/>
            <person name="Wu L."/>
            <person name="Ma J."/>
        </authorList>
    </citation>
    <scope>NUCLEOTIDE SEQUENCE [LARGE SCALE GENOMIC DNA]</scope>
    <source>
        <strain evidence="5">JCM 16916</strain>
    </source>
</reference>
<comment type="caution">
    <text evidence="4">The sequence shown here is derived from an EMBL/GenBank/DDBJ whole genome shotgun (WGS) entry which is preliminary data.</text>
</comment>
<evidence type="ECO:0000313" key="4">
    <source>
        <dbReference type="EMBL" id="GAA3927017.1"/>
    </source>
</evidence>
<feature type="domain" description="Transposase IS204/IS1001/IS1096/IS1165 zinc-finger" evidence="3">
    <location>
        <begin position="7"/>
        <end position="40"/>
    </location>
</feature>
<dbReference type="Proteomes" id="UP001501727">
    <property type="component" value="Unassembled WGS sequence"/>
</dbReference>
<organism evidence="4 5">
    <name type="scientific">Luteimonas lutimaris</name>
    <dbReference type="NCBI Taxonomy" id="698645"/>
    <lineage>
        <taxon>Bacteria</taxon>
        <taxon>Pseudomonadati</taxon>
        <taxon>Pseudomonadota</taxon>
        <taxon>Gammaproteobacteria</taxon>
        <taxon>Lysobacterales</taxon>
        <taxon>Lysobacteraceae</taxon>
        <taxon>Luteimonas</taxon>
    </lineage>
</organism>
<keyword evidence="5" id="KW-1185">Reference proteome</keyword>
<dbReference type="EMBL" id="BAAAZU010000012">
    <property type="protein sequence ID" value="GAA3927017.1"/>
    <property type="molecule type" value="Genomic_DNA"/>
</dbReference>
<evidence type="ECO:0008006" key="6">
    <source>
        <dbReference type="Google" id="ProtNLM"/>
    </source>
</evidence>
<name>A0ABP7MNK1_9GAMM</name>
<evidence type="ECO:0000259" key="2">
    <source>
        <dbReference type="Pfam" id="PF13542"/>
    </source>
</evidence>
<evidence type="ECO:0000313" key="5">
    <source>
        <dbReference type="Proteomes" id="UP001501727"/>
    </source>
</evidence>
<gene>
    <name evidence="4" type="ORF">GCM10022229_21460</name>
</gene>
<evidence type="ECO:0000259" key="1">
    <source>
        <dbReference type="Pfam" id="PF01610"/>
    </source>
</evidence>
<dbReference type="Pfam" id="PF14690">
    <property type="entry name" value="Zn_ribbon_ISL3"/>
    <property type="match status" value="1"/>
</dbReference>
<dbReference type="Pfam" id="PF01610">
    <property type="entry name" value="DDE_Tnp_ISL3"/>
    <property type="match status" value="1"/>
</dbReference>
<dbReference type="InterPro" id="IPR029261">
    <property type="entry name" value="Transposase_Znf"/>
</dbReference>
<protein>
    <recommendedName>
        <fullName evidence="6">Transposase</fullName>
    </recommendedName>
</protein>
<evidence type="ECO:0000259" key="3">
    <source>
        <dbReference type="Pfam" id="PF14690"/>
    </source>
</evidence>
<dbReference type="InterPro" id="IPR047951">
    <property type="entry name" value="Transpos_ISL3"/>
</dbReference>
<dbReference type="PANTHER" id="PTHR33498">
    <property type="entry name" value="TRANSPOSASE FOR INSERTION SEQUENCE ELEMENT IS1557"/>
    <property type="match status" value="1"/>
</dbReference>
<sequence length="157" mass="17883">MAKEVAAIHDRAIRRIRDLPVFEDPVELEVERLRLVCPRCGPRLEQLDWLDPHARVTRRLAESVARLCAVTSILQVARWFGLDWKTVKTIDFRHLERTLGPIDLAGVTVIAMDEFAIQKGHRYATVVVDSERKRVLWVGRGRSRADVLTCPPISGPV</sequence>